<reference evidence="3" key="1">
    <citation type="journal article" date="2020" name="Nature">
        <title>Giant virus diversity and host interactions through global metagenomics.</title>
        <authorList>
            <person name="Schulz F."/>
            <person name="Roux S."/>
            <person name="Paez-Espino D."/>
            <person name="Jungbluth S."/>
            <person name="Walsh D.A."/>
            <person name="Denef V.J."/>
            <person name="McMahon K.D."/>
            <person name="Konstantinidis K.T."/>
            <person name="Eloe-Fadrosh E.A."/>
            <person name="Kyrpides N.C."/>
            <person name="Woyke T."/>
        </authorList>
    </citation>
    <scope>NUCLEOTIDE SEQUENCE</scope>
    <source>
        <strain evidence="3">GVMAG-S-1101164-164</strain>
    </source>
</reference>
<proteinExistence type="predicted"/>
<dbReference type="EMBL" id="MN740745">
    <property type="protein sequence ID" value="QHU09784.1"/>
    <property type="molecule type" value="Genomic_DNA"/>
</dbReference>
<evidence type="ECO:0000256" key="1">
    <source>
        <dbReference type="SAM" id="MobiDB-lite"/>
    </source>
</evidence>
<keyword evidence="2" id="KW-0812">Transmembrane</keyword>
<accession>A0A6C0K163</accession>
<evidence type="ECO:0000313" key="3">
    <source>
        <dbReference type="EMBL" id="QHU09784.1"/>
    </source>
</evidence>
<keyword evidence="2" id="KW-1133">Transmembrane helix</keyword>
<evidence type="ECO:0000256" key="2">
    <source>
        <dbReference type="SAM" id="Phobius"/>
    </source>
</evidence>
<feature type="compositionally biased region" description="Low complexity" evidence="1">
    <location>
        <begin position="126"/>
        <end position="138"/>
    </location>
</feature>
<sequence length="151" mass="15828">MTLKTMEWVSLGLITAYIAFYTNPPPSHIADFLSSSIGKAIALIGVGLVTVCYSCIVGIFLAIAFLMSAGRVTEYLDEKEQKQPSSKGVPAPEMKGALASMLKGHTGPAFKGDNRLPSSSNKKGTAPSHASKAAAPPKGVSHKAIETFASF</sequence>
<name>A0A6C0K163_9ZZZZ</name>
<dbReference type="AlphaFoldDB" id="A0A6C0K163"/>
<feature type="region of interest" description="Disordered" evidence="1">
    <location>
        <begin position="103"/>
        <end position="141"/>
    </location>
</feature>
<feature type="transmembrane region" description="Helical" evidence="2">
    <location>
        <begin position="40"/>
        <end position="66"/>
    </location>
</feature>
<keyword evidence="2" id="KW-0472">Membrane</keyword>
<protein>
    <submittedName>
        <fullName evidence="3">Uncharacterized protein</fullName>
    </submittedName>
</protein>
<organism evidence="3">
    <name type="scientific">viral metagenome</name>
    <dbReference type="NCBI Taxonomy" id="1070528"/>
    <lineage>
        <taxon>unclassified sequences</taxon>
        <taxon>metagenomes</taxon>
        <taxon>organismal metagenomes</taxon>
    </lineage>
</organism>